<name>A0A2A9ECB3_9MICO</name>
<keyword evidence="1" id="KW-1133">Transmembrane helix</keyword>
<feature type="transmembrane region" description="Helical" evidence="1">
    <location>
        <begin position="12"/>
        <end position="30"/>
    </location>
</feature>
<proteinExistence type="predicted"/>
<protein>
    <submittedName>
        <fullName evidence="2">Uncharacterized protein</fullName>
    </submittedName>
</protein>
<keyword evidence="1" id="KW-0472">Membrane</keyword>
<feature type="transmembrane region" description="Helical" evidence="1">
    <location>
        <begin position="36"/>
        <end position="54"/>
    </location>
</feature>
<organism evidence="2 3">
    <name type="scientific">Flavimobilis soli</name>
    <dbReference type="NCBI Taxonomy" id="442709"/>
    <lineage>
        <taxon>Bacteria</taxon>
        <taxon>Bacillati</taxon>
        <taxon>Actinomycetota</taxon>
        <taxon>Actinomycetes</taxon>
        <taxon>Micrococcales</taxon>
        <taxon>Jonesiaceae</taxon>
        <taxon>Flavimobilis</taxon>
    </lineage>
</organism>
<comment type="caution">
    <text evidence="2">The sequence shown here is derived from an EMBL/GenBank/DDBJ whole genome shotgun (WGS) entry which is preliminary data.</text>
</comment>
<evidence type="ECO:0000313" key="2">
    <source>
        <dbReference type="EMBL" id="PFG36544.1"/>
    </source>
</evidence>
<evidence type="ECO:0000256" key="1">
    <source>
        <dbReference type="SAM" id="Phobius"/>
    </source>
</evidence>
<gene>
    <name evidence="2" type="ORF">ATL41_1271</name>
</gene>
<keyword evidence="1" id="KW-0812">Transmembrane</keyword>
<accession>A0A2A9ECB3</accession>
<dbReference type="Proteomes" id="UP000221394">
    <property type="component" value="Unassembled WGS sequence"/>
</dbReference>
<reference evidence="2 3" key="1">
    <citation type="submission" date="2017-10" db="EMBL/GenBank/DDBJ databases">
        <title>Sequencing the genomes of 1000 actinobacteria strains.</title>
        <authorList>
            <person name="Klenk H.-P."/>
        </authorList>
    </citation>
    <scope>NUCLEOTIDE SEQUENCE [LARGE SCALE GENOMIC DNA]</scope>
    <source>
        <strain evidence="2 3">DSM 21574</strain>
    </source>
</reference>
<evidence type="ECO:0000313" key="3">
    <source>
        <dbReference type="Proteomes" id="UP000221394"/>
    </source>
</evidence>
<dbReference type="EMBL" id="PDJH01000001">
    <property type="protein sequence ID" value="PFG36544.1"/>
    <property type="molecule type" value="Genomic_DNA"/>
</dbReference>
<sequence length="69" mass="7320">MQMSAKTLTICWWAAMVTCGAMVVATFLTVGSPANGYFTAGALISMLISVFFSGRPRGQRGPTRNKGSD</sequence>
<keyword evidence="3" id="KW-1185">Reference proteome</keyword>
<dbReference type="AlphaFoldDB" id="A0A2A9ECB3"/>